<name>A0ACD4PHY6_9BACT</name>
<keyword evidence="2" id="KW-1185">Reference proteome</keyword>
<organism evidence="1 2">
    <name type="scientific">Mycoplasmopsis edwardii</name>
    <dbReference type="NCBI Taxonomy" id="53558"/>
    <lineage>
        <taxon>Bacteria</taxon>
        <taxon>Bacillati</taxon>
        <taxon>Mycoplasmatota</taxon>
        <taxon>Mycoplasmoidales</taxon>
        <taxon>Metamycoplasmataceae</taxon>
        <taxon>Mycoplasmopsis</taxon>
    </lineage>
</organism>
<accession>A0ACD4PHY6</accession>
<dbReference type="Proteomes" id="UP001213039">
    <property type="component" value="Chromosome"/>
</dbReference>
<dbReference type="EMBL" id="CP114370">
    <property type="protein sequence ID" value="WBP84287.1"/>
    <property type="molecule type" value="Genomic_DNA"/>
</dbReference>
<sequence>MSNLYQTIASKELELSFDLSILNHANRTIDIKINGLLRDIKYNASYFDWFIEDLLFLLDKNRYQKRWDYGQINIFGIDNLNLKTEEKANFLKQFKSITSFDLVNKE</sequence>
<protein>
    <submittedName>
        <fullName evidence="1">Uncharacterized protein</fullName>
    </submittedName>
</protein>
<evidence type="ECO:0000313" key="1">
    <source>
        <dbReference type="EMBL" id="WBP84287.1"/>
    </source>
</evidence>
<evidence type="ECO:0000313" key="2">
    <source>
        <dbReference type="Proteomes" id="UP001213039"/>
    </source>
</evidence>
<reference evidence="1" key="1">
    <citation type="submission" date="2022-12" db="EMBL/GenBank/DDBJ databases">
        <authorList>
            <consortium name="Asia Pacific Centre for Animal Health"/>
            <person name="Klose S.M."/>
            <person name="Legione A.R."/>
            <person name="Monotti I."/>
            <person name="Bushell R."/>
            <person name="Marenda M.S."/>
            <person name="Sugiyama T."/>
            <person name="Browning G.F."/>
            <person name="Vaz P.K."/>
        </authorList>
    </citation>
    <scope>NUCLEOTIDE SEQUENCE</scope>
    <source>
        <strain evidence="1">Felid995</strain>
    </source>
</reference>
<proteinExistence type="predicted"/>
<gene>
    <name evidence="1" type="ORF">Me_995_000266</name>
</gene>